<feature type="transmembrane region" description="Helical" evidence="2">
    <location>
        <begin position="20"/>
        <end position="39"/>
    </location>
</feature>
<dbReference type="RefSeq" id="WP_080021794.1">
    <property type="nucleotide sequence ID" value="NZ_LTAY01000020.1"/>
</dbReference>
<keyword evidence="2" id="KW-1133">Transmembrane helix</keyword>
<gene>
    <name evidence="3" type="ORF">CLTHE_04310</name>
</gene>
<feature type="transmembrane region" description="Helical" evidence="2">
    <location>
        <begin position="229"/>
        <end position="254"/>
    </location>
</feature>
<keyword evidence="2" id="KW-0472">Membrane</keyword>
<feature type="transmembrane region" description="Helical" evidence="2">
    <location>
        <begin position="389"/>
        <end position="409"/>
    </location>
</feature>
<organism evidence="3 4">
    <name type="scientific">Clostridium thermobutyricum DSM 4928</name>
    <dbReference type="NCBI Taxonomy" id="1121339"/>
    <lineage>
        <taxon>Bacteria</taxon>
        <taxon>Bacillati</taxon>
        <taxon>Bacillota</taxon>
        <taxon>Clostridia</taxon>
        <taxon>Eubacteriales</taxon>
        <taxon>Clostridiaceae</taxon>
        <taxon>Clostridium</taxon>
    </lineage>
</organism>
<evidence type="ECO:0000313" key="3">
    <source>
        <dbReference type="EMBL" id="OPX49950.1"/>
    </source>
</evidence>
<reference evidence="3 4" key="1">
    <citation type="submission" date="2016-02" db="EMBL/GenBank/DDBJ databases">
        <title>Genome sequence of Clostridium thermobutyricum DSM 4928.</title>
        <authorList>
            <person name="Poehlein A."/>
            <person name="Daniel R."/>
        </authorList>
    </citation>
    <scope>NUCLEOTIDE SEQUENCE [LARGE SCALE GENOMIC DNA]</scope>
    <source>
        <strain evidence="3 4">DSM 4928</strain>
    </source>
</reference>
<dbReference type="GO" id="GO:0005886">
    <property type="term" value="C:plasma membrane"/>
    <property type="evidence" value="ECO:0007669"/>
    <property type="project" value="UniProtKB-SubCell"/>
</dbReference>
<protein>
    <submittedName>
        <fullName evidence="3">ABC-2 family transporter protein</fullName>
    </submittedName>
</protein>
<dbReference type="Proteomes" id="UP000191448">
    <property type="component" value="Unassembled WGS sequence"/>
</dbReference>
<dbReference type="AlphaFoldDB" id="A0A1V4SYD7"/>
<feature type="transmembrane region" description="Helical" evidence="2">
    <location>
        <begin position="176"/>
        <end position="197"/>
    </location>
</feature>
<evidence type="ECO:0000313" key="4">
    <source>
        <dbReference type="Proteomes" id="UP000191448"/>
    </source>
</evidence>
<feature type="transmembrane region" description="Helical" evidence="2">
    <location>
        <begin position="305"/>
        <end position="323"/>
    </location>
</feature>
<dbReference type="OrthoDB" id="2024038at2"/>
<proteinExistence type="predicted"/>
<evidence type="ECO:0000256" key="2">
    <source>
        <dbReference type="SAM" id="Phobius"/>
    </source>
</evidence>
<evidence type="ECO:0000256" key="1">
    <source>
        <dbReference type="SAM" id="Coils"/>
    </source>
</evidence>
<keyword evidence="2" id="KW-0812">Transmembrane</keyword>
<sequence length="416" mass="47333">MILTLIKNEFIKLFKRPKTWVLLGLFFLSAAGLTGIAYLEEKNTLDNMDPKYRIEIEKDSLEHYKENVKIAEKEWKNSKNAQEKESNLKWLEQSKIDLENAQDEIKRLEKLIKNPPTWQEELKEQIKEREENIKYLESNGISSKAEIEADKEWLELYKYYLENNIKPVEMWEFNPIMALLNFAFILSVAIPIFIAVFGSDIVSDESTNETFKFLLIQPVSRGKILLSKFLTFLITSLTLIFGTQGIIFGIIGAIRGFKGFDQFTKVGLRYEIDKEVLLKEGYESLKQIEGTGEWITYGELLGQSLFLQLLFVIACCAVVFMISTLVKSNMVGMAISIILVVGGSVLPLMIPKIAKLAHLTFLGYGNAPAIINGDIAHVFHANVNFRPGMGMVVLLATTIISYIIAHIVFEKRDILV</sequence>
<dbReference type="Pfam" id="PF12679">
    <property type="entry name" value="ABC2_membrane_2"/>
    <property type="match status" value="1"/>
</dbReference>
<feature type="transmembrane region" description="Helical" evidence="2">
    <location>
        <begin position="330"/>
        <end position="350"/>
    </location>
</feature>
<dbReference type="PANTHER" id="PTHR37305">
    <property type="entry name" value="INTEGRAL MEMBRANE PROTEIN-RELATED"/>
    <property type="match status" value="1"/>
</dbReference>
<comment type="caution">
    <text evidence="3">The sequence shown here is derived from an EMBL/GenBank/DDBJ whole genome shotgun (WGS) entry which is preliminary data.</text>
</comment>
<name>A0A1V4SYD7_9CLOT</name>
<dbReference type="GO" id="GO:0140359">
    <property type="term" value="F:ABC-type transporter activity"/>
    <property type="evidence" value="ECO:0007669"/>
    <property type="project" value="InterPro"/>
</dbReference>
<keyword evidence="1" id="KW-0175">Coiled coil</keyword>
<dbReference type="EMBL" id="LTAY01000020">
    <property type="protein sequence ID" value="OPX49950.1"/>
    <property type="molecule type" value="Genomic_DNA"/>
</dbReference>
<feature type="coiled-coil region" evidence="1">
    <location>
        <begin position="54"/>
        <end position="139"/>
    </location>
</feature>
<dbReference type="PANTHER" id="PTHR37305:SF1">
    <property type="entry name" value="MEMBRANE PROTEIN"/>
    <property type="match status" value="1"/>
</dbReference>
<accession>A0A1V4SYD7</accession>